<name>A0A0M8NYD8_9EURO</name>
<reference evidence="2 3" key="1">
    <citation type="submission" date="2015-08" db="EMBL/GenBank/DDBJ databases">
        <title>Genome sequencing of Penicillium nordicum.</title>
        <authorList>
            <person name="Nguyen H.D."/>
            <person name="Seifert K.A."/>
        </authorList>
    </citation>
    <scope>NUCLEOTIDE SEQUENCE [LARGE SCALE GENOMIC DNA]</scope>
    <source>
        <strain evidence="2 3">DAOMC 185683</strain>
    </source>
</reference>
<dbReference type="EMBL" id="LHQQ01000400">
    <property type="protein sequence ID" value="KOS36720.1"/>
    <property type="molecule type" value="Genomic_DNA"/>
</dbReference>
<protein>
    <submittedName>
        <fullName evidence="2">Uncharacterized protein</fullName>
    </submittedName>
</protein>
<accession>A0A0M8NYD8</accession>
<keyword evidence="3" id="KW-1185">Reference proteome</keyword>
<feature type="compositionally biased region" description="Basic and acidic residues" evidence="1">
    <location>
        <begin position="12"/>
        <end position="21"/>
    </location>
</feature>
<proteinExistence type="predicted"/>
<evidence type="ECO:0000313" key="2">
    <source>
        <dbReference type="EMBL" id="KOS36720.1"/>
    </source>
</evidence>
<sequence>MYADSAAQSKDNGGDKVDHTHASRKYRVGTLIAETGPHNRPHMHQEDWPRYTKSTKSSTVSYLGISMHHQPNSGLR</sequence>
<gene>
    <name evidence="2" type="ORF">ACN38_g12512</name>
</gene>
<dbReference type="Proteomes" id="UP000037696">
    <property type="component" value="Unassembled WGS sequence"/>
</dbReference>
<dbReference type="AlphaFoldDB" id="A0A0M8NYD8"/>
<evidence type="ECO:0000313" key="3">
    <source>
        <dbReference type="Proteomes" id="UP000037696"/>
    </source>
</evidence>
<feature type="region of interest" description="Disordered" evidence="1">
    <location>
        <begin position="1"/>
        <end position="55"/>
    </location>
</feature>
<evidence type="ECO:0000256" key="1">
    <source>
        <dbReference type="SAM" id="MobiDB-lite"/>
    </source>
</evidence>
<feature type="compositionally biased region" description="Polar residues" evidence="1">
    <location>
        <begin position="1"/>
        <end position="11"/>
    </location>
</feature>
<comment type="caution">
    <text evidence="2">The sequence shown here is derived from an EMBL/GenBank/DDBJ whole genome shotgun (WGS) entry which is preliminary data.</text>
</comment>
<organism evidence="2 3">
    <name type="scientific">Penicillium nordicum</name>
    <dbReference type="NCBI Taxonomy" id="229535"/>
    <lineage>
        <taxon>Eukaryota</taxon>
        <taxon>Fungi</taxon>
        <taxon>Dikarya</taxon>
        <taxon>Ascomycota</taxon>
        <taxon>Pezizomycotina</taxon>
        <taxon>Eurotiomycetes</taxon>
        <taxon>Eurotiomycetidae</taxon>
        <taxon>Eurotiales</taxon>
        <taxon>Aspergillaceae</taxon>
        <taxon>Penicillium</taxon>
    </lineage>
</organism>